<keyword evidence="3 14" id="KW-1003">Cell membrane</keyword>
<reference evidence="18 19" key="1">
    <citation type="submission" date="2019-07" db="EMBL/GenBank/DDBJ databases">
        <title>Draft genome for Aliikangiella sp. M105.</title>
        <authorList>
            <person name="Wang G."/>
        </authorList>
    </citation>
    <scope>NUCLEOTIDE SEQUENCE [LARGE SCALE GENOMIC DNA]</scope>
    <source>
        <strain evidence="18 19">M105</strain>
    </source>
</reference>
<dbReference type="GO" id="GO:0000155">
    <property type="term" value="F:phosphorelay sensor kinase activity"/>
    <property type="evidence" value="ECO:0007669"/>
    <property type="project" value="UniProtKB-UniRule"/>
</dbReference>
<dbReference type="InterPro" id="IPR011712">
    <property type="entry name" value="Sig_transdc_His_kin_sub3_dim/P"/>
</dbReference>
<accession>A0A545UI11</accession>
<comment type="catalytic activity">
    <reaction evidence="1 14">
        <text>ATP + protein L-histidine = ADP + protein N-phospho-L-histidine.</text>
        <dbReference type="EC" id="2.7.13.3"/>
    </reaction>
</comment>
<evidence type="ECO:0000256" key="7">
    <source>
        <dbReference type="ARBA" id="ARBA00022692"/>
    </source>
</evidence>
<keyword evidence="4 14" id="KW-0997">Cell inner membrane</keyword>
<dbReference type="Pfam" id="PF02518">
    <property type="entry name" value="HATPase_c"/>
    <property type="match status" value="1"/>
</dbReference>
<evidence type="ECO:0000256" key="1">
    <source>
        <dbReference type="ARBA" id="ARBA00000085"/>
    </source>
</evidence>
<dbReference type="Proteomes" id="UP000315439">
    <property type="component" value="Unassembled WGS sequence"/>
</dbReference>
<keyword evidence="10 14" id="KW-0067">ATP-binding</keyword>
<keyword evidence="7 15" id="KW-0812">Transmembrane</keyword>
<dbReference type="SUPFAM" id="SSF55874">
    <property type="entry name" value="ATPase domain of HSP90 chaperone/DNA topoisomerase II/histidine kinase"/>
    <property type="match status" value="1"/>
</dbReference>
<dbReference type="CDD" id="cd06225">
    <property type="entry name" value="HAMP"/>
    <property type="match status" value="1"/>
</dbReference>
<evidence type="ECO:0000313" key="19">
    <source>
        <dbReference type="Proteomes" id="UP000315439"/>
    </source>
</evidence>
<keyword evidence="19" id="KW-1185">Reference proteome</keyword>
<keyword evidence="13 14" id="KW-0472">Membrane</keyword>
<dbReference type="InterPro" id="IPR036890">
    <property type="entry name" value="HATPase_C_sf"/>
</dbReference>
<evidence type="ECO:0000256" key="4">
    <source>
        <dbReference type="ARBA" id="ARBA00022519"/>
    </source>
</evidence>
<keyword evidence="6 14" id="KW-0808">Transferase</keyword>
<comment type="subcellular location">
    <subcellularLocation>
        <location evidence="2">Cell inner membrane</location>
        <topology evidence="2">Multi-pass membrane protein</topology>
    </subcellularLocation>
</comment>
<dbReference type="EC" id="2.7.13.3" evidence="14"/>
<evidence type="ECO:0000256" key="14">
    <source>
        <dbReference type="PIRNR" id="PIRNR003167"/>
    </source>
</evidence>
<dbReference type="SMART" id="SM00304">
    <property type="entry name" value="HAMP"/>
    <property type="match status" value="1"/>
</dbReference>
<dbReference type="InterPro" id="IPR042295">
    <property type="entry name" value="NarX-like_N_sf"/>
</dbReference>
<evidence type="ECO:0000256" key="10">
    <source>
        <dbReference type="ARBA" id="ARBA00022840"/>
    </source>
</evidence>
<evidence type="ECO:0000259" key="17">
    <source>
        <dbReference type="PROSITE" id="PS50885"/>
    </source>
</evidence>
<protein>
    <recommendedName>
        <fullName evidence="14">Sensor protein</fullName>
        <ecNumber evidence="14">2.7.13.3</ecNumber>
    </recommendedName>
</protein>
<comment type="caution">
    <text evidence="18">The sequence shown here is derived from an EMBL/GenBank/DDBJ whole genome shotgun (WGS) entry which is preliminary data.</text>
</comment>
<dbReference type="EMBL" id="VIKS01000003">
    <property type="protein sequence ID" value="TQV89105.1"/>
    <property type="molecule type" value="Genomic_DNA"/>
</dbReference>
<dbReference type="Gene3D" id="3.30.565.10">
    <property type="entry name" value="Histidine kinase-like ATPase, C-terminal domain"/>
    <property type="match status" value="1"/>
</dbReference>
<dbReference type="SUPFAM" id="SSF158472">
    <property type="entry name" value="HAMP domain-like"/>
    <property type="match status" value="1"/>
</dbReference>
<dbReference type="Gene3D" id="1.10.8.500">
    <property type="entry name" value="HAMP domain in histidine kinase"/>
    <property type="match status" value="1"/>
</dbReference>
<evidence type="ECO:0000256" key="9">
    <source>
        <dbReference type="ARBA" id="ARBA00022777"/>
    </source>
</evidence>
<proteinExistence type="predicted"/>
<dbReference type="Pfam" id="PF13675">
    <property type="entry name" value="PilJ"/>
    <property type="match status" value="1"/>
</dbReference>
<dbReference type="Gene3D" id="1.20.5.1930">
    <property type="match status" value="1"/>
</dbReference>
<feature type="domain" description="Histidine kinase" evidence="16">
    <location>
        <begin position="397"/>
        <end position="591"/>
    </location>
</feature>
<feature type="transmembrane region" description="Helical" evidence="15">
    <location>
        <begin position="174"/>
        <end position="194"/>
    </location>
</feature>
<dbReference type="InterPro" id="IPR029095">
    <property type="entry name" value="NarX-like_N"/>
</dbReference>
<evidence type="ECO:0000256" key="6">
    <source>
        <dbReference type="ARBA" id="ARBA00022679"/>
    </source>
</evidence>
<feature type="domain" description="HAMP" evidence="17">
    <location>
        <begin position="196"/>
        <end position="248"/>
    </location>
</feature>
<keyword evidence="9 14" id="KW-0418">Kinase</keyword>
<evidence type="ECO:0000256" key="12">
    <source>
        <dbReference type="ARBA" id="ARBA00023012"/>
    </source>
</evidence>
<dbReference type="CDD" id="cd16917">
    <property type="entry name" value="HATPase_UhpB-NarQ-NarX-like"/>
    <property type="match status" value="1"/>
</dbReference>
<dbReference type="Pfam" id="PF07730">
    <property type="entry name" value="HisKA_3"/>
    <property type="match status" value="1"/>
</dbReference>
<name>A0A545UI11_9GAMM</name>
<keyword evidence="11 15" id="KW-1133">Transmembrane helix</keyword>
<evidence type="ECO:0000313" key="18">
    <source>
        <dbReference type="EMBL" id="TQV89105.1"/>
    </source>
</evidence>
<dbReference type="GO" id="GO:0005524">
    <property type="term" value="F:ATP binding"/>
    <property type="evidence" value="ECO:0007669"/>
    <property type="project" value="UniProtKB-UniRule"/>
</dbReference>
<dbReference type="GO" id="GO:0005886">
    <property type="term" value="C:plasma membrane"/>
    <property type="evidence" value="ECO:0007669"/>
    <property type="project" value="UniProtKB-SubCell"/>
</dbReference>
<evidence type="ECO:0000256" key="15">
    <source>
        <dbReference type="SAM" id="Phobius"/>
    </source>
</evidence>
<dbReference type="PANTHER" id="PTHR24421">
    <property type="entry name" value="NITRATE/NITRITE SENSOR PROTEIN NARX-RELATED"/>
    <property type="match status" value="1"/>
</dbReference>
<evidence type="ECO:0000256" key="13">
    <source>
        <dbReference type="ARBA" id="ARBA00023136"/>
    </source>
</evidence>
<evidence type="ECO:0000259" key="16">
    <source>
        <dbReference type="PROSITE" id="PS50109"/>
    </source>
</evidence>
<evidence type="ECO:0000256" key="5">
    <source>
        <dbReference type="ARBA" id="ARBA00022553"/>
    </source>
</evidence>
<dbReference type="InterPro" id="IPR003594">
    <property type="entry name" value="HATPase_dom"/>
</dbReference>
<dbReference type="InterPro" id="IPR050482">
    <property type="entry name" value="Sensor_HK_TwoCompSys"/>
</dbReference>
<sequence>MMANQSMTNTQDELDKTVDQEVKFTHTSLVTRASQIMAIIVTLGLVSMVSSMLVTESLSGDAAQINNAGALRMHAIRISRAHLSDKSSDKNFIQKEIAGFEERLSHLLSGGLTSARENPDVEAQYQHILSSWERLKQTDIPTPIFSFDQFVASVDRLVTLLQTESEKKLEMLRLIQGASLFLVVIIAFVVLFRLNRLVISPLKLLVKVASEAGKGNFDIKADDSSNNELGVLARTFNKMSEELKSTYQDFEKRVAQKTRQLTHSNQSLKVLYRGARNLATKNNAEIDSEIIAELERALGYGKITIKRVCTPQNKRLIGVITPHQNIKNYCFASQQFPLEKQTQLFGYLEWQVPKNKVAEEWQTQMLQAMADIIATAFELEQKRNTDNRLLIVEERAVIARELHDSLAQSLSYLKVQMSLLTRKMQKEVAKEQVSETIDDIKQGLNKAYQQLRELLTTFRLKLEDPSIENALQGTVTEFSTKCHHPIELDFQLPQNYLTANQEIHVLQIAREALSNIQRHAQAQQAKVSLYQENDLIKLEVWDDGIGLPHQLEQHGHFGLNIMQERAKSLGAKIEFLSKKPKGTHVVVEFKH</sequence>
<evidence type="ECO:0000256" key="11">
    <source>
        <dbReference type="ARBA" id="ARBA00022989"/>
    </source>
</evidence>
<evidence type="ECO:0000256" key="3">
    <source>
        <dbReference type="ARBA" id="ARBA00022475"/>
    </source>
</evidence>
<dbReference type="OrthoDB" id="9811306at2"/>
<dbReference type="PROSITE" id="PS50109">
    <property type="entry name" value="HIS_KIN"/>
    <property type="match status" value="1"/>
</dbReference>
<dbReference type="PANTHER" id="PTHR24421:SF10">
    <property type="entry name" value="NITRATE_NITRITE SENSOR PROTEIN NARQ"/>
    <property type="match status" value="1"/>
</dbReference>
<organism evidence="18 19">
    <name type="scientific">Aliikangiella coralliicola</name>
    <dbReference type="NCBI Taxonomy" id="2592383"/>
    <lineage>
        <taxon>Bacteria</taxon>
        <taxon>Pseudomonadati</taxon>
        <taxon>Pseudomonadota</taxon>
        <taxon>Gammaproteobacteria</taxon>
        <taxon>Oceanospirillales</taxon>
        <taxon>Pleioneaceae</taxon>
        <taxon>Aliikangiella</taxon>
    </lineage>
</organism>
<dbReference type="AlphaFoldDB" id="A0A545UI11"/>
<dbReference type="PIRSF" id="PIRSF003167">
    <property type="entry name" value="STHK_NarX/NarQ"/>
    <property type="match status" value="1"/>
</dbReference>
<dbReference type="SMART" id="SM00387">
    <property type="entry name" value="HATPase_c"/>
    <property type="match status" value="1"/>
</dbReference>
<dbReference type="InterPro" id="IPR016380">
    <property type="entry name" value="Sig_transdc_His_kin_NarX/NarQ"/>
</dbReference>
<dbReference type="Gene3D" id="1.20.120.960">
    <property type="entry name" value="Histidine kinase NarX, sensor domain"/>
    <property type="match status" value="1"/>
</dbReference>
<dbReference type="GO" id="GO:0046983">
    <property type="term" value="F:protein dimerization activity"/>
    <property type="evidence" value="ECO:0007669"/>
    <property type="project" value="UniProtKB-UniRule"/>
</dbReference>
<dbReference type="PROSITE" id="PS50885">
    <property type="entry name" value="HAMP"/>
    <property type="match status" value="1"/>
</dbReference>
<gene>
    <name evidence="18" type="ORF">FLL46_05875</name>
</gene>
<dbReference type="InterPro" id="IPR003660">
    <property type="entry name" value="HAMP_dom"/>
</dbReference>
<dbReference type="Pfam" id="PF00672">
    <property type="entry name" value="HAMP"/>
    <property type="match status" value="1"/>
</dbReference>
<dbReference type="InterPro" id="IPR005467">
    <property type="entry name" value="His_kinase_dom"/>
</dbReference>
<keyword evidence="8 14" id="KW-0547">Nucleotide-binding</keyword>
<keyword evidence="12 14" id="KW-0902">Two-component regulatory system</keyword>
<keyword evidence="5" id="KW-0597">Phosphoprotein</keyword>
<evidence type="ECO:0000256" key="8">
    <source>
        <dbReference type="ARBA" id="ARBA00022741"/>
    </source>
</evidence>
<evidence type="ECO:0000256" key="2">
    <source>
        <dbReference type="ARBA" id="ARBA00004429"/>
    </source>
</evidence>